<evidence type="ECO:0000256" key="8">
    <source>
        <dbReference type="ARBA" id="ARBA00023158"/>
    </source>
</evidence>
<dbReference type="GO" id="GO:0006325">
    <property type="term" value="P:chromatin organization"/>
    <property type="evidence" value="ECO:0007669"/>
    <property type="project" value="UniProtKB-KW"/>
</dbReference>
<keyword evidence="4" id="KW-0255">Endonuclease</keyword>
<gene>
    <name evidence="13" type="ORF">L484_022835</name>
</gene>
<evidence type="ECO:0000256" key="5">
    <source>
        <dbReference type="ARBA" id="ARBA00022763"/>
    </source>
</evidence>
<dbReference type="Pfam" id="PF13589">
    <property type="entry name" value="HATPase_c_3"/>
    <property type="match status" value="1"/>
</dbReference>
<evidence type="ECO:0000313" key="13">
    <source>
        <dbReference type="EMBL" id="EXC26261.1"/>
    </source>
</evidence>
<evidence type="ECO:0000256" key="10">
    <source>
        <dbReference type="ARBA" id="ARBA00023242"/>
    </source>
</evidence>
<accession>W9STY0</accession>
<evidence type="ECO:0000256" key="9">
    <source>
        <dbReference type="ARBA" id="ARBA00023204"/>
    </source>
</evidence>
<evidence type="ECO:0000256" key="1">
    <source>
        <dbReference type="ARBA" id="ARBA00004123"/>
    </source>
</evidence>
<dbReference type="Proteomes" id="UP000030645">
    <property type="component" value="Unassembled WGS sequence"/>
</dbReference>
<sequence>MTKQFNMSLMLFALICACESYNRPNCWSLAEMVRRTKLPFLAELPQFILFPAAENHRDQIEWGRFMSYLKENNRVAIVRFELFEFYILSPAEALDLTNAAVAYRTIKSHNIHHGPNPSQPKVYVNERDSAVNEVFHSSDRKFLQAFRDRSYPPKVGACSRPELCAPKQDGFLEKNYARADPSYLKTLGQAHSGWIFGAIAELVDNSRDAKATKLEISVEMIYYKKSGKDIPLLSVIDDGHGMTHQDVVIMTSIGHKQPENDEPERIGRFGIGFKTGAMRLGRDALVLTQTASSRSIAFLSNLEIPIVSYCRQGKVMEVDTTVQSEALAKYNLEAIKEFSPFNEYLIGEYAGLFPDRAGTQIYIWNLDEWGSDYSLEWQCGSIGGSSFHQGDIYIRSRRIRSRPGQISQKVPLDYSLQSYLEVIFLVPRMKIYVQGSLVKSRPLEKFLNKTTVETGHIMGKRVQLTLGRSQLEWEQANCGIFLYWHGRLIEAYKRVGGMIHSADMGRGVIGVIDVTDLMNDGKGGVWVLNNKQGFQDSESYAHLEWWLGLKADEYWDKNFDQLQLVKYLN</sequence>
<keyword evidence="3" id="KW-0540">Nuclease</keyword>
<organism evidence="13 14">
    <name type="scientific">Morus notabilis</name>
    <dbReference type="NCBI Taxonomy" id="981085"/>
    <lineage>
        <taxon>Eukaryota</taxon>
        <taxon>Viridiplantae</taxon>
        <taxon>Streptophyta</taxon>
        <taxon>Embryophyta</taxon>
        <taxon>Tracheophyta</taxon>
        <taxon>Spermatophyta</taxon>
        <taxon>Magnoliopsida</taxon>
        <taxon>eudicotyledons</taxon>
        <taxon>Gunneridae</taxon>
        <taxon>Pentapetalae</taxon>
        <taxon>rosids</taxon>
        <taxon>fabids</taxon>
        <taxon>Rosales</taxon>
        <taxon>Moraceae</taxon>
        <taxon>Moreae</taxon>
        <taxon>Morus</taxon>
    </lineage>
</organism>
<feature type="domain" description="Morc S5" evidence="12">
    <location>
        <begin position="414"/>
        <end position="555"/>
    </location>
</feature>
<dbReference type="InterPro" id="IPR045261">
    <property type="entry name" value="MORC_ATPase"/>
</dbReference>
<keyword evidence="9" id="KW-0234">DNA repair</keyword>
<keyword evidence="7" id="KW-0175">Coiled coil</keyword>
<protein>
    <recommendedName>
        <fullName evidence="12">Morc S5 domain-containing protein</fullName>
    </recommendedName>
</protein>
<evidence type="ECO:0000256" key="11">
    <source>
        <dbReference type="SAM" id="SignalP"/>
    </source>
</evidence>
<comment type="similarity">
    <text evidence="2">Belongs to the MORC ATPase protein family.</text>
</comment>
<dbReference type="PANTHER" id="PTHR23336">
    <property type="entry name" value="ZINC FINGER CW-TYPE COILED-COIL DOMAIN PROTEIN 3"/>
    <property type="match status" value="1"/>
</dbReference>
<keyword evidence="4" id="KW-0378">Hydrolase</keyword>
<keyword evidence="10" id="KW-0539">Nucleus</keyword>
<dbReference type="AlphaFoldDB" id="W9STY0"/>
<evidence type="ECO:0000256" key="2">
    <source>
        <dbReference type="ARBA" id="ARBA00007845"/>
    </source>
</evidence>
<dbReference type="Pfam" id="PF17942">
    <property type="entry name" value="Morc6_S5"/>
    <property type="match status" value="1"/>
</dbReference>
<feature type="chain" id="PRO_5004930447" description="Morc S5 domain-containing protein" evidence="11">
    <location>
        <begin position="21"/>
        <end position="569"/>
    </location>
</feature>
<dbReference type="InterPro" id="IPR036890">
    <property type="entry name" value="HATPase_C_sf"/>
</dbReference>
<dbReference type="GO" id="GO:0031349">
    <property type="term" value="P:positive regulation of defense response"/>
    <property type="evidence" value="ECO:0007669"/>
    <property type="project" value="UniProtKB-ARBA"/>
</dbReference>
<reference evidence="14" key="1">
    <citation type="submission" date="2013-01" db="EMBL/GenBank/DDBJ databases">
        <title>Draft Genome Sequence of a Mulberry Tree, Morus notabilis C.K. Schneid.</title>
        <authorList>
            <person name="He N."/>
            <person name="Zhao S."/>
        </authorList>
    </citation>
    <scope>NUCLEOTIDE SEQUENCE</scope>
</reference>
<evidence type="ECO:0000256" key="6">
    <source>
        <dbReference type="ARBA" id="ARBA00022853"/>
    </source>
</evidence>
<proteinExistence type="inferred from homology"/>
<keyword evidence="11" id="KW-0732">Signal</keyword>
<keyword evidence="14" id="KW-1185">Reference proteome</keyword>
<evidence type="ECO:0000256" key="7">
    <source>
        <dbReference type="ARBA" id="ARBA00023054"/>
    </source>
</evidence>
<keyword evidence="6" id="KW-0156">Chromatin regulator</keyword>
<dbReference type="GO" id="GO:0005634">
    <property type="term" value="C:nucleus"/>
    <property type="evidence" value="ECO:0007669"/>
    <property type="project" value="UniProtKB-SubCell"/>
</dbReference>
<dbReference type="eggNOG" id="KOG1845">
    <property type="taxonomic scope" value="Eukaryota"/>
</dbReference>
<name>W9STY0_9ROSA</name>
<dbReference type="EMBL" id="KE346101">
    <property type="protein sequence ID" value="EXC26261.1"/>
    <property type="molecule type" value="Genomic_DNA"/>
</dbReference>
<feature type="signal peptide" evidence="11">
    <location>
        <begin position="1"/>
        <end position="20"/>
    </location>
</feature>
<keyword evidence="5" id="KW-0227">DNA damage</keyword>
<dbReference type="PROSITE" id="PS51257">
    <property type="entry name" value="PROKAR_LIPOPROTEIN"/>
    <property type="match status" value="1"/>
</dbReference>
<evidence type="ECO:0000313" key="14">
    <source>
        <dbReference type="Proteomes" id="UP000030645"/>
    </source>
</evidence>
<evidence type="ECO:0000256" key="3">
    <source>
        <dbReference type="ARBA" id="ARBA00022722"/>
    </source>
</evidence>
<comment type="subcellular location">
    <subcellularLocation>
        <location evidence="1">Nucleus</location>
    </subcellularLocation>
</comment>
<keyword evidence="8" id="KW-0943">RNA-mediated gene silencing</keyword>
<dbReference type="Gene3D" id="3.30.565.10">
    <property type="entry name" value="Histidine kinase-like ATPase, C-terminal domain"/>
    <property type="match status" value="1"/>
</dbReference>
<dbReference type="GO" id="GO:0006281">
    <property type="term" value="P:DNA repair"/>
    <property type="evidence" value="ECO:0007669"/>
    <property type="project" value="UniProtKB-KW"/>
</dbReference>
<dbReference type="GO" id="GO:0016887">
    <property type="term" value="F:ATP hydrolysis activity"/>
    <property type="evidence" value="ECO:0007669"/>
    <property type="project" value="InterPro"/>
</dbReference>
<dbReference type="PANTHER" id="PTHR23336:SF11">
    <property type="entry name" value="OS06G0622000 PROTEIN"/>
    <property type="match status" value="1"/>
</dbReference>
<evidence type="ECO:0000256" key="4">
    <source>
        <dbReference type="ARBA" id="ARBA00022759"/>
    </source>
</evidence>
<dbReference type="GO" id="GO:0031047">
    <property type="term" value="P:regulatory ncRNA-mediated gene silencing"/>
    <property type="evidence" value="ECO:0007669"/>
    <property type="project" value="UniProtKB-KW"/>
</dbReference>
<dbReference type="SUPFAM" id="SSF55874">
    <property type="entry name" value="ATPase domain of HSP90 chaperone/DNA topoisomerase II/histidine kinase"/>
    <property type="match status" value="1"/>
</dbReference>
<evidence type="ECO:0000259" key="12">
    <source>
        <dbReference type="Pfam" id="PF17942"/>
    </source>
</evidence>
<dbReference type="InterPro" id="IPR041006">
    <property type="entry name" value="Morc_S5"/>
</dbReference>
<dbReference type="GO" id="GO:0004519">
    <property type="term" value="F:endonuclease activity"/>
    <property type="evidence" value="ECO:0007669"/>
    <property type="project" value="UniProtKB-KW"/>
</dbReference>